<dbReference type="AlphaFoldDB" id="A0A9D4ACZ7"/>
<accession>A0A9D4ACZ7</accession>
<evidence type="ECO:0000313" key="2">
    <source>
        <dbReference type="Proteomes" id="UP000828251"/>
    </source>
</evidence>
<proteinExistence type="predicted"/>
<dbReference type="PANTHER" id="PTHR47546">
    <property type="entry name" value="S15/NS1, RNA-BINDING PROTEIN"/>
    <property type="match status" value="1"/>
</dbReference>
<organism evidence="1 2">
    <name type="scientific">Gossypium stocksii</name>
    <dbReference type="NCBI Taxonomy" id="47602"/>
    <lineage>
        <taxon>Eukaryota</taxon>
        <taxon>Viridiplantae</taxon>
        <taxon>Streptophyta</taxon>
        <taxon>Embryophyta</taxon>
        <taxon>Tracheophyta</taxon>
        <taxon>Spermatophyta</taxon>
        <taxon>Magnoliopsida</taxon>
        <taxon>eudicotyledons</taxon>
        <taxon>Gunneridae</taxon>
        <taxon>Pentapetalae</taxon>
        <taxon>rosids</taxon>
        <taxon>malvids</taxon>
        <taxon>Malvales</taxon>
        <taxon>Malvaceae</taxon>
        <taxon>Malvoideae</taxon>
        <taxon>Gossypium</taxon>
    </lineage>
</organism>
<dbReference type="PANTHER" id="PTHR47546:SF3">
    <property type="entry name" value="30S RIBOSOMAL PROTEIN S15, CHLOROPLASTIC"/>
    <property type="match status" value="1"/>
</dbReference>
<evidence type="ECO:0000313" key="1">
    <source>
        <dbReference type="EMBL" id="KAH1113547.1"/>
    </source>
</evidence>
<dbReference type="OrthoDB" id="441444at2759"/>
<protein>
    <submittedName>
        <fullName evidence="1">Uncharacterized protein</fullName>
    </submittedName>
</protein>
<gene>
    <name evidence="1" type="ORF">J1N35_006925</name>
</gene>
<dbReference type="EMBL" id="JAIQCV010000003">
    <property type="protein sequence ID" value="KAH1113547.1"/>
    <property type="molecule type" value="Genomic_DNA"/>
</dbReference>
<keyword evidence="2" id="KW-1185">Reference proteome</keyword>
<sequence length="101" mass="11899">MKREFIRMYGYEELGQRLKELRPPEKEGGFSLQELNERLLKLRAIEDKEAEVWRSGVFSMDIRVKSRMRGGMRMISSKEEKENWESDLVVEVIVFGGDLSN</sequence>
<name>A0A9D4ACZ7_9ROSI</name>
<comment type="caution">
    <text evidence="1">The sequence shown here is derived from an EMBL/GenBank/DDBJ whole genome shotgun (WGS) entry which is preliminary data.</text>
</comment>
<dbReference type="Proteomes" id="UP000828251">
    <property type="component" value="Unassembled WGS sequence"/>
</dbReference>
<reference evidence="1 2" key="1">
    <citation type="journal article" date="2021" name="Plant Biotechnol. J.">
        <title>Multi-omics assisted identification of the key and species-specific regulatory components of drought-tolerant mechanisms in Gossypium stocksii.</title>
        <authorList>
            <person name="Yu D."/>
            <person name="Ke L."/>
            <person name="Zhang D."/>
            <person name="Wu Y."/>
            <person name="Sun Y."/>
            <person name="Mei J."/>
            <person name="Sun J."/>
            <person name="Sun Y."/>
        </authorList>
    </citation>
    <scope>NUCLEOTIDE SEQUENCE [LARGE SCALE GENOMIC DNA]</scope>
    <source>
        <strain evidence="2">cv. E1</strain>
        <tissue evidence="1">Leaf</tissue>
    </source>
</reference>